<gene>
    <name evidence="1" type="ORF">MiSe_67790</name>
</gene>
<proteinExistence type="predicted"/>
<accession>A0AAV3XP39</accession>
<dbReference type="EMBL" id="BLAY01000142">
    <property type="protein sequence ID" value="GET41965.1"/>
    <property type="molecule type" value="Genomic_DNA"/>
</dbReference>
<dbReference type="AlphaFoldDB" id="A0AAV3XP39"/>
<sequence length="198" mass="22513">MYVHGEYESNAEASHKIAGEASASDSEMKPIEIVHGYSRDRRPDLKQFIIDMIVTGDGDVPLYLKIDSGNVDDKSVFVDRLKEFKNQWTFSGICVADSALYTADNLSAMPGIKWITRVPFSIKDAQIKILDIQENEWLASQLKGYKIAERTSEYGNIKQRWLVIESEAIKLANIKQVEKTVEKHESSAKVALRKLYRQ</sequence>
<dbReference type="PANTHER" id="PTHR34614">
    <property type="match status" value="1"/>
</dbReference>
<comment type="caution">
    <text evidence="1">The sequence shown here is derived from an EMBL/GenBank/DDBJ whole genome shotgun (WGS) entry which is preliminary data.</text>
</comment>
<organism evidence="1 2">
    <name type="scientific">Microseira wollei NIES-4236</name>
    <dbReference type="NCBI Taxonomy" id="2530354"/>
    <lineage>
        <taxon>Bacteria</taxon>
        <taxon>Bacillati</taxon>
        <taxon>Cyanobacteriota</taxon>
        <taxon>Cyanophyceae</taxon>
        <taxon>Oscillatoriophycideae</taxon>
        <taxon>Aerosakkonematales</taxon>
        <taxon>Aerosakkonemataceae</taxon>
        <taxon>Microseira</taxon>
    </lineage>
</organism>
<dbReference type="NCBIfam" id="NF033559">
    <property type="entry name" value="transpos_IS1634"/>
    <property type="match status" value="1"/>
</dbReference>
<name>A0AAV3XP39_9CYAN</name>
<reference evidence="1" key="1">
    <citation type="submission" date="2019-10" db="EMBL/GenBank/DDBJ databases">
        <title>Draft genome sequece of Microseira wollei NIES-4236.</title>
        <authorList>
            <person name="Yamaguchi H."/>
            <person name="Suzuki S."/>
            <person name="Kawachi M."/>
        </authorList>
    </citation>
    <scope>NUCLEOTIDE SEQUENCE</scope>
    <source>
        <strain evidence="1">NIES-4236</strain>
    </source>
</reference>
<protein>
    <submittedName>
        <fullName evidence="1">Transposase</fullName>
    </submittedName>
</protein>
<evidence type="ECO:0000313" key="2">
    <source>
        <dbReference type="Proteomes" id="UP001050975"/>
    </source>
</evidence>
<dbReference type="PANTHER" id="PTHR34614:SF2">
    <property type="entry name" value="TRANSPOSASE IS4-LIKE DOMAIN-CONTAINING PROTEIN"/>
    <property type="match status" value="1"/>
</dbReference>
<dbReference type="Proteomes" id="UP001050975">
    <property type="component" value="Unassembled WGS sequence"/>
</dbReference>
<dbReference type="InterPro" id="IPR047654">
    <property type="entry name" value="IS1634_transpos"/>
</dbReference>
<evidence type="ECO:0000313" key="1">
    <source>
        <dbReference type="EMBL" id="GET41965.1"/>
    </source>
</evidence>
<keyword evidence="2" id="KW-1185">Reference proteome</keyword>